<dbReference type="EMBL" id="OY660874">
    <property type="protein sequence ID" value="CAJ1066785.1"/>
    <property type="molecule type" value="Genomic_DNA"/>
</dbReference>
<evidence type="ECO:0000256" key="6">
    <source>
        <dbReference type="ARBA" id="ARBA00022792"/>
    </source>
</evidence>
<comment type="subunit">
    <text evidence="12">Component of the ATP synthase complex composed at least of ATP5F1A/subunit alpha, ATP5F1B/subunit beta, ATP5MC1/subunit c (homooctomer), MT-ATP6/subunit a, MT-ATP8/subunit 8, ATP5ME/subunit e, ATP5MF/subunit f, ATP5MG/subunit g, ATP5MK/subunit k, ATP5MJ/subunit j, ATP5F1C/subunit gamma, ATP5F1D/subunit delta, ATP5F1E/subunit epsilon, ATP5PF/subunit F6, ATP5PB/subunit b, ATP5PD/subunit d, ATP5PO/subunit OSCP. ATP synthase complex consists of a soluble F(1) head domain (subunits alpha(3) and beta(3)) - the catalytic core - and a membrane F(0) domain - the membrane proton channel (subunits c, a, 8, e, f, g, k and j). These two domains are linked by a central stalk (subunits gamma, delta, and epsilon) rotating inside the F1 region and a stationary peripheral stalk (subunits F6, b, d, and OSCP).</text>
</comment>
<evidence type="ECO:0000256" key="14">
    <source>
        <dbReference type="SAM" id="MobiDB-lite"/>
    </source>
</evidence>
<evidence type="ECO:0000256" key="2">
    <source>
        <dbReference type="ARBA" id="ARBA00007346"/>
    </source>
</evidence>
<feature type="compositionally biased region" description="Polar residues" evidence="14">
    <location>
        <begin position="298"/>
        <end position="310"/>
    </location>
</feature>
<dbReference type="Proteomes" id="UP001178508">
    <property type="component" value="Chromosome 11"/>
</dbReference>
<dbReference type="GO" id="GO:0045259">
    <property type="term" value="C:proton-transporting ATP synthase complex"/>
    <property type="evidence" value="ECO:0007669"/>
    <property type="project" value="UniProtKB-KW"/>
</dbReference>
<feature type="compositionally biased region" description="Low complexity" evidence="14">
    <location>
        <begin position="278"/>
        <end position="289"/>
    </location>
</feature>
<comment type="similarity">
    <text evidence="2">Belongs to the eukaryotic ATPase subunit F6 family.</text>
</comment>
<comment type="function">
    <text evidence="11">Subunit F6, of the mitochondrial membrane ATP synthase complex (F(1)F(0) ATP synthase or Complex V) that produces ATP from ADP in the presence of a proton gradient across the membrane which is generated by electron transport complexes of the respiratory chain. ATP synthase complex consist of a soluble F(1) head domain - the catalytic core - and a membrane F(1) domain - the membrane proton channel. These two domains are linked by a central stalk rotating inside the F(1) region and a stationary peripheral stalk. During catalysis, ATP synthesis in the catalytic domain of F(1) is coupled via a rotary mechanism of the central stalk subunits to proton translocation. In vivo, can only synthesize ATP although its ATP hydrolase activity can be activated artificially in vitro. Part of the complex F(0) domain. Part of the complex F(0) domain and the peripheric stalk, which acts as a stator to hold the catalytic alpha(3)beta(3) subcomplex and subunit a/ATP6 static relative to the rotary elements.</text>
</comment>
<feature type="region of interest" description="Disordered" evidence="14">
    <location>
        <begin position="373"/>
        <end position="401"/>
    </location>
</feature>
<evidence type="ECO:0000313" key="15">
    <source>
        <dbReference type="EMBL" id="CAJ1066785.1"/>
    </source>
</evidence>
<feature type="region of interest" description="Disordered" evidence="14">
    <location>
        <begin position="420"/>
        <end position="450"/>
    </location>
</feature>
<keyword evidence="9" id="KW-0472">Membrane</keyword>
<dbReference type="AlphaFoldDB" id="A0AAV1FZU5"/>
<comment type="subcellular location">
    <subcellularLocation>
        <location evidence="1">Mitochondrion inner membrane</location>
    </subcellularLocation>
</comment>
<keyword evidence="5" id="KW-0375">Hydrogen ion transport</keyword>
<evidence type="ECO:0000256" key="9">
    <source>
        <dbReference type="ARBA" id="ARBA00023136"/>
    </source>
</evidence>
<dbReference type="GO" id="GO:0015078">
    <property type="term" value="F:proton transmembrane transporter activity"/>
    <property type="evidence" value="ECO:0007669"/>
    <property type="project" value="InterPro"/>
</dbReference>
<feature type="region of interest" description="Disordered" evidence="14">
    <location>
        <begin position="34"/>
        <end position="53"/>
    </location>
</feature>
<feature type="compositionally biased region" description="Basic residues" evidence="14">
    <location>
        <begin position="42"/>
        <end position="52"/>
    </location>
</feature>
<dbReference type="InterPro" id="IPR008387">
    <property type="entry name" value="ATP_synth_f6_mt"/>
</dbReference>
<keyword evidence="3" id="KW-0813">Transport</keyword>
<evidence type="ECO:0000256" key="11">
    <source>
        <dbReference type="ARBA" id="ARBA00059339"/>
    </source>
</evidence>
<feature type="compositionally biased region" description="Basic and acidic residues" evidence="14">
    <location>
        <begin position="741"/>
        <end position="765"/>
    </location>
</feature>
<keyword evidence="16" id="KW-1185">Reference proteome</keyword>
<organism evidence="15 16">
    <name type="scientific">Xyrichtys novacula</name>
    <name type="common">Pearly razorfish</name>
    <name type="synonym">Hemipteronotus novacula</name>
    <dbReference type="NCBI Taxonomy" id="13765"/>
    <lineage>
        <taxon>Eukaryota</taxon>
        <taxon>Metazoa</taxon>
        <taxon>Chordata</taxon>
        <taxon>Craniata</taxon>
        <taxon>Vertebrata</taxon>
        <taxon>Euteleostomi</taxon>
        <taxon>Actinopterygii</taxon>
        <taxon>Neopterygii</taxon>
        <taxon>Teleostei</taxon>
        <taxon>Neoteleostei</taxon>
        <taxon>Acanthomorphata</taxon>
        <taxon>Eupercaria</taxon>
        <taxon>Labriformes</taxon>
        <taxon>Labridae</taxon>
        <taxon>Xyrichtys</taxon>
    </lineage>
</organism>
<evidence type="ECO:0000256" key="7">
    <source>
        <dbReference type="ARBA" id="ARBA00023065"/>
    </source>
</evidence>
<keyword evidence="7" id="KW-0406">Ion transport</keyword>
<dbReference type="GO" id="GO:0015986">
    <property type="term" value="P:proton motive force-driven ATP synthesis"/>
    <property type="evidence" value="ECO:0007669"/>
    <property type="project" value="InterPro"/>
</dbReference>
<keyword evidence="8" id="KW-0496">Mitochondrion</keyword>
<feature type="region of interest" description="Disordered" evidence="14">
    <location>
        <begin position="903"/>
        <end position="922"/>
    </location>
</feature>
<evidence type="ECO:0000256" key="12">
    <source>
        <dbReference type="ARBA" id="ARBA00064647"/>
    </source>
</evidence>
<dbReference type="GO" id="GO:0005743">
    <property type="term" value="C:mitochondrial inner membrane"/>
    <property type="evidence" value="ECO:0007669"/>
    <property type="project" value="UniProtKB-SubCell"/>
</dbReference>
<dbReference type="Gene3D" id="1.10.246.110">
    <property type="entry name" value="Mitochondrial ATP synthase-coupling factor 6"/>
    <property type="match status" value="1"/>
</dbReference>
<dbReference type="PANTHER" id="PTHR12441">
    <property type="entry name" value="ATP SYNTHASE COUPLING FACTOR 6, MITOCHONDRIAL"/>
    <property type="match status" value="1"/>
</dbReference>
<feature type="region of interest" description="Disordered" evidence="14">
    <location>
        <begin position="724"/>
        <end position="765"/>
    </location>
</feature>
<dbReference type="Pfam" id="PF05511">
    <property type="entry name" value="ATP-synt_F6"/>
    <property type="match status" value="1"/>
</dbReference>
<accession>A0AAV1FZU5</accession>
<sequence length="1005" mass="107928">MAAALFRRGTGLCIRCVHRELCRLVWRPQTALLSTKASDKKQPRRTHIKKAKPQPALDVAKLLEQLYSQRRPGTVSPVGKARLAKASSTPLSSLTAAPVGPLKDAAVRDPVEAKVDTAEEAQTKNTDSVGIDVSHTAKDVPLMEITQDSPAEADTFPFETRTAVNEGPVEPNNKPEDLAAETISTDSNVVNISQAAASEAFLETSAGSTVDTKEDSPAQKTLIESTDSGPISLSSSVEEEPLIETTTEPSGKVNTSPQEALENETVADAAAPAVQNNSTESGSLSTSEETIAEPAFETGTSPQETSDSSAAVTDFPLETKVNEAVDCGAQSVQTKIADSDSFSISHKEGESSIDTKIEPSIEASTSVLETVENNLEVTKGPEETTIENVSDKEAKAVEANSPDSGVVHISVNAKEEPLIEITTEPVVEAGASPESGAELSESEVEPISESKAADNLSHITLLQSVQESAPVALEDKVDSIIQSPSEHVAAPEEVEKTEQMTLESVTLHGVRVQVESFETEELTQTNAFLDGKAEQELQEIVVQAGSGAESRAVTETENSSEIEDEGKNLSEVLSEWDSLSEELQQLEGESGMLVKELLFHVPTAISKTPDLTPEPLPRANEDPVPTQEEEIEAEAMTLESVSLANVKAEVRGLDTEVLLETRNELEKEAEVLAKGEKVEVSIKEEGEEDAGSDGITEAHLLSLDSISEATDAIEAETSVILEAMFGSEQGQRQPPETTLDQELKQQDELISQEAEKESGEQEKGILEAMTLESVTLAEVEALLGNLESDFLSEASNYLEREAEVLANEEKMAVEKEEEPEEAEALNIESLSLPEDEVLQVDALVEELLFSVPGPVKGVTEGSIEKEAARANISDEVVATATAATGSDDVETLAEMADDISASAPSEMLQGQEEEKVESAQAEDLEDVAEVGTQTVLDPVQRLFLEKIREYSNMRRLNGGPLKAEPDYEKRLSEETAKLRRLYGGGDLSSFPEFTFAEPEIDKESK</sequence>
<keyword evidence="6" id="KW-0999">Mitochondrion inner membrane</keyword>
<evidence type="ECO:0000313" key="16">
    <source>
        <dbReference type="Proteomes" id="UP001178508"/>
    </source>
</evidence>
<evidence type="ECO:0000256" key="4">
    <source>
        <dbReference type="ARBA" id="ARBA00022547"/>
    </source>
</evidence>
<gene>
    <name evidence="15" type="ORF">XNOV1_A009106</name>
</gene>
<keyword evidence="4" id="KW-0138">CF(0)</keyword>
<evidence type="ECO:0000256" key="10">
    <source>
        <dbReference type="ARBA" id="ARBA00029863"/>
    </source>
</evidence>
<evidence type="ECO:0000256" key="3">
    <source>
        <dbReference type="ARBA" id="ARBA00022448"/>
    </source>
</evidence>
<feature type="compositionally biased region" description="Polar residues" evidence="14">
    <location>
        <begin position="728"/>
        <end position="740"/>
    </location>
</feature>
<feature type="compositionally biased region" description="Polar residues" evidence="14">
    <location>
        <begin position="218"/>
        <end position="236"/>
    </location>
</feature>
<dbReference type="FunFam" id="1.10.246.110:FF:000001">
    <property type="entry name" value="ATP synthase-coupling factor 6, mitochondrial"/>
    <property type="match status" value="1"/>
</dbReference>
<feature type="region of interest" description="Disordered" evidence="14">
    <location>
        <begin position="204"/>
        <end position="310"/>
    </location>
</feature>
<dbReference type="InterPro" id="IPR036204">
    <property type="entry name" value="ATP_synth_f6_sf_mt"/>
</dbReference>
<evidence type="ECO:0000256" key="1">
    <source>
        <dbReference type="ARBA" id="ARBA00004273"/>
    </source>
</evidence>
<name>A0AAV1FZU5_XYRNO</name>
<evidence type="ECO:0000256" key="8">
    <source>
        <dbReference type="ARBA" id="ARBA00023128"/>
    </source>
</evidence>
<dbReference type="PANTHER" id="PTHR12441:SF14">
    <property type="entry name" value="ATP SYNTHASE-COUPLING FACTOR 6, MITOCHONDRIAL"/>
    <property type="match status" value="1"/>
</dbReference>
<feature type="region of interest" description="Disordered" evidence="14">
    <location>
        <begin position="983"/>
        <end position="1005"/>
    </location>
</feature>
<feature type="region of interest" description="Disordered" evidence="14">
    <location>
        <begin position="605"/>
        <end position="627"/>
    </location>
</feature>
<proteinExistence type="inferred from homology"/>
<feature type="region of interest" description="Disordered" evidence="14">
    <location>
        <begin position="543"/>
        <end position="568"/>
    </location>
</feature>
<dbReference type="SUPFAM" id="SSF111357">
    <property type="entry name" value="Mitochondrial ATP synthase coupling factor 6"/>
    <property type="match status" value="1"/>
</dbReference>
<evidence type="ECO:0000256" key="13">
    <source>
        <dbReference type="ARBA" id="ARBA00073749"/>
    </source>
</evidence>
<evidence type="ECO:0000256" key="5">
    <source>
        <dbReference type="ARBA" id="ARBA00022781"/>
    </source>
</evidence>
<reference evidence="15" key="1">
    <citation type="submission" date="2023-08" db="EMBL/GenBank/DDBJ databases">
        <authorList>
            <person name="Alioto T."/>
            <person name="Alioto T."/>
            <person name="Gomez Garrido J."/>
        </authorList>
    </citation>
    <scope>NUCLEOTIDE SEQUENCE</scope>
</reference>
<protein>
    <recommendedName>
        <fullName evidence="13">ATP synthase peripheral stalk subunit F6, mitochondrial</fullName>
    </recommendedName>
    <alternativeName>
        <fullName evidence="10">ATP synthase peripheral stalk subunit F6</fullName>
    </alternativeName>
</protein>